<keyword evidence="4" id="KW-1185">Reference proteome</keyword>
<evidence type="ECO:0000256" key="2">
    <source>
        <dbReference type="SAM" id="SignalP"/>
    </source>
</evidence>
<dbReference type="PANTHER" id="PTHR10380">
    <property type="entry name" value="CUTICLE PROTEIN"/>
    <property type="match status" value="1"/>
</dbReference>
<dbReference type="InterPro" id="IPR000618">
    <property type="entry name" value="Insect_cuticle"/>
</dbReference>
<organism evidence="3 4">
    <name type="scientific">Daphnia galeata</name>
    <dbReference type="NCBI Taxonomy" id="27404"/>
    <lineage>
        <taxon>Eukaryota</taxon>
        <taxon>Metazoa</taxon>
        <taxon>Ecdysozoa</taxon>
        <taxon>Arthropoda</taxon>
        <taxon>Crustacea</taxon>
        <taxon>Branchiopoda</taxon>
        <taxon>Diplostraca</taxon>
        <taxon>Cladocera</taxon>
        <taxon>Anomopoda</taxon>
        <taxon>Daphniidae</taxon>
        <taxon>Daphnia</taxon>
    </lineage>
</organism>
<evidence type="ECO:0000256" key="1">
    <source>
        <dbReference type="PROSITE-ProRule" id="PRU00497"/>
    </source>
</evidence>
<feature type="signal peptide" evidence="2">
    <location>
        <begin position="1"/>
        <end position="17"/>
    </location>
</feature>
<protein>
    <submittedName>
        <fullName evidence="3">Uncharacterized protein</fullName>
    </submittedName>
</protein>
<reference evidence="3" key="1">
    <citation type="submission" date="2021-11" db="EMBL/GenBank/DDBJ databases">
        <authorList>
            <person name="Schell T."/>
        </authorList>
    </citation>
    <scope>NUCLEOTIDE SEQUENCE</scope>
    <source>
        <strain evidence="3">M5</strain>
    </source>
</reference>
<dbReference type="AlphaFoldDB" id="A0A8J2WGD7"/>
<dbReference type="GO" id="GO:0062129">
    <property type="term" value="C:chitin-based extracellular matrix"/>
    <property type="evidence" value="ECO:0007669"/>
    <property type="project" value="TreeGrafter"/>
</dbReference>
<dbReference type="PANTHER" id="PTHR10380:SF234">
    <property type="entry name" value="CUTICULAR PROTEIN 97EA, ISOFORM A"/>
    <property type="match status" value="1"/>
</dbReference>
<dbReference type="GO" id="GO:0008010">
    <property type="term" value="F:structural constituent of chitin-based larval cuticle"/>
    <property type="evidence" value="ECO:0007669"/>
    <property type="project" value="TreeGrafter"/>
</dbReference>
<comment type="caution">
    <text evidence="3">The sequence shown here is derived from an EMBL/GenBank/DDBJ whole genome shotgun (WGS) entry which is preliminary data.</text>
</comment>
<dbReference type="OrthoDB" id="6436213at2759"/>
<dbReference type="InterPro" id="IPR050468">
    <property type="entry name" value="Cuticle_Struct_Prot"/>
</dbReference>
<dbReference type="Proteomes" id="UP000789390">
    <property type="component" value="Unassembled WGS sequence"/>
</dbReference>
<dbReference type="EMBL" id="CAKKLH010000002">
    <property type="protein sequence ID" value="CAH0098477.1"/>
    <property type="molecule type" value="Genomic_DNA"/>
</dbReference>
<sequence>MMSFWCLALTVIACALAAPATLPATLREPKKIVPILKQINQLNDDGSYTFGYEGGDGSFRVETKDTTGFIKGRYGYIDLEGKSHVLEYVAGKEAGSSVGFVPSGALVPIPIVRSVATPEQKALDFQYSSVDDDEDGMPDRVPGQAVSILSPASVPAASLPVIQQQQQKIGTFFQPTFIRTSPAVIVRQQQQPVRKQFTQQDLQFQSVDANEDGIPDQAFPQLSFPIFGGRII</sequence>
<keyword evidence="2" id="KW-0732">Signal</keyword>
<gene>
    <name evidence="3" type="ORF">DGAL_LOCUS557</name>
</gene>
<dbReference type="PROSITE" id="PS51155">
    <property type="entry name" value="CHIT_BIND_RR_2"/>
    <property type="match status" value="1"/>
</dbReference>
<proteinExistence type="predicted"/>
<dbReference type="Pfam" id="PF00379">
    <property type="entry name" value="Chitin_bind_4"/>
    <property type="match status" value="1"/>
</dbReference>
<keyword evidence="1" id="KW-0193">Cuticle</keyword>
<evidence type="ECO:0000313" key="3">
    <source>
        <dbReference type="EMBL" id="CAH0098477.1"/>
    </source>
</evidence>
<evidence type="ECO:0000313" key="4">
    <source>
        <dbReference type="Proteomes" id="UP000789390"/>
    </source>
</evidence>
<accession>A0A8J2WGD7</accession>
<feature type="chain" id="PRO_5035292664" evidence="2">
    <location>
        <begin position="18"/>
        <end position="232"/>
    </location>
</feature>
<name>A0A8J2WGD7_9CRUS</name>